<reference evidence="1 2" key="1">
    <citation type="journal article" date="2004" name="Extremophiles">
        <title>Halobacillus locisalis sp. nov., a halophilic bacterium isolated from a marine solar saltern of the Yellow Sea in Korea.</title>
        <authorList>
            <person name="Yoon J.H."/>
            <person name="Kang K.H."/>
            <person name="Oh T.K."/>
            <person name="Park Y.H."/>
        </authorList>
    </citation>
    <scope>NUCLEOTIDE SEQUENCE [LARGE SCALE GENOMIC DNA]</scope>
    <source>
        <strain evidence="1 2">KCTC 3788</strain>
    </source>
</reference>
<proteinExistence type="predicted"/>
<evidence type="ECO:0000313" key="1">
    <source>
        <dbReference type="EMBL" id="MBA2174179.1"/>
    </source>
</evidence>
<dbReference type="AlphaFoldDB" id="A0A838CQS2"/>
<accession>A0A838CQS2</accession>
<dbReference type="RefSeq" id="WP_181471191.1">
    <property type="nucleotide sequence ID" value="NZ_JACEFG010000001.1"/>
</dbReference>
<comment type="caution">
    <text evidence="1">The sequence shown here is derived from an EMBL/GenBank/DDBJ whole genome shotgun (WGS) entry which is preliminary data.</text>
</comment>
<gene>
    <name evidence="1" type="ORF">H0266_04600</name>
</gene>
<keyword evidence="2" id="KW-1185">Reference proteome</keyword>
<name>A0A838CQS2_9BACI</name>
<dbReference type="Proteomes" id="UP000571017">
    <property type="component" value="Unassembled WGS sequence"/>
</dbReference>
<dbReference type="EMBL" id="JACEFG010000001">
    <property type="protein sequence ID" value="MBA2174179.1"/>
    <property type="molecule type" value="Genomic_DNA"/>
</dbReference>
<evidence type="ECO:0000313" key="2">
    <source>
        <dbReference type="Proteomes" id="UP000571017"/>
    </source>
</evidence>
<organism evidence="1 2">
    <name type="scientific">Halobacillus locisalis</name>
    <dbReference type="NCBI Taxonomy" id="220753"/>
    <lineage>
        <taxon>Bacteria</taxon>
        <taxon>Bacillati</taxon>
        <taxon>Bacillota</taxon>
        <taxon>Bacilli</taxon>
        <taxon>Bacillales</taxon>
        <taxon>Bacillaceae</taxon>
        <taxon>Halobacillus</taxon>
    </lineage>
</organism>
<sequence length="229" mass="26457">MWRLILLLVFIAGCQGTSEEDPERYGTEGKVSIIDWIDLVKFNGLSYESAYKLVVDDPDMVGGVVGEVEFNVDKNVTNPSYQMVSGDATYLDKDTKLYRIKGQPKMLAVESKEEINGFKIYDSSSKSWHFKDLDPTSVEKIGLYHDQQLIREIEGGRDIRDFIELINQGDEAPGYTPSHERKVYTMVFHTNEGVARQYRVYENSNVWYWHPWDTVLLPDSVGEWFTLYE</sequence>
<protein>
    <submittedName>
        <fullName evidence="1">Uncharacterized protein</fullName>
    </submittedName>
</protein>